<dbReference type="InterPro" id="IPR029063">
    <property type="entry name" value="SAM-dependent_MTases_sf"/>
</dbReference>
<protein>
    <recommendedName>
        <fullName evidence="3">FAM86A protein</fullName>
    </recommendedName>
</protein>
<comment type="caution">
    <text evidence="1">The sequence shown here is derived from an EMBL/GenBank/DDBJ whole genome shotgun (WGS) entry which is preliminary data.</text>
</comment>
<dbReference type="Gene3D" id="3.40.50.150">
    <property type="entry name" value="Vaccinia Virus protein VP39"/>
    <property type="match status" value="1"/>
</dbReference>
<evidence type="ECO:0008006" key="3">
    <source>
        <dbReference type="Google" id="ProtNLM"/>
    </source>
</evidence>
<dbReference type="SUPFAM" id="SSF53335">
    <property type="entry name" value="S-adenosyl-L-methionine-dependent methyltransferases"/>
    <property type="match status" value="1"/>
</dbReference>
<dbReference type="FunCoup" id="A0A151GAC2">
    <property type="interactions" value="455"/>
</dbReference>
<keyword evidence="2" id="KW-1185">Reference proteome</keyword>
<dbReference type="GeneID" id="63718633"/>
<evidence type="ECO:0000313" key="1">
    <source>
        <dbReference type="EMBL" id="KYK54036.1"/>
    </source>
</evidence>
<sequence length="348" mass="37634">MASWQYAVDRFCCQYLQLEQDLDFPSADCLPLDVVQDAIFRRLFALGAVRHGPPVRYQVRTLKELVSRITASIDDWDEHAVSDNLMSALSGLLSTPLPAEAASARQRCYVTYRLSALARDPDEVGGGSAEVPDVTLLESRSLISAGGTTGLRTWEAALHLGQYLCANAAIVSGKRVLELGAGTGYLSILCAKHLSCASAVASDGSDDVVDHLADNLLLNGLRDASRVRPTTLKWGQALVGVDERPGNGGGPVDVVLGADITYDQSVLPALVATLLGLFELYPLVEVYISATQRNEETFEAFLDASRRKGLVVEDIEFPMPTRQRQQAPFYSGRVPIRLCGVSKAGRQP</sequence>
<accession>A0A151GAC2</accession>
<dbReference type="STRING" id="98403.A0A151GAC2"/>
<dbReference type="PANTHER" id="PTHR14614:SF130">
    <property type="entry name" value="PROTEIN-LYSINE N-METHYLTRANSFERASE EEF2KMT"/>
    <property type="match status" value="1"/>
</dbReference>
<dbReference type="PANTHER" id="PTHR14614">
    <property type="entry name" value="HEPATOCELLULAR CARCINOMA-ASSOCIATED ANTIGEN"/>
    <property type="match status" value="1"/>
</dbReference>
<evidence type="ECO:0000313" key="2">
    <source>
        <dbReference type="Proteomes" id="UP000076580"/>
    </source>
</evidence>
<gene>
    <name evidence="1" type="ORF">DCS_05990</name>
</gene>
<proteinExistence type="predicted"/>
<dbReference type="Pfam" id="PF10294">
    <property type="entry name" value="Methyltransf_16"/>
    <property type="match status" value="1"/>
</dbReference>
<dbReference type="InterPro" id="IPR019410">
    <property type="entry name" value="Methyltransf_16"/>
</dbReference>
<dbReference type="InParanoid" id="A0A151GAC2"/>
<dbReference type="RefSeq" id="XP_040653388.1">
    <property type="nucleotide sequence ID" value="XM_040803284.1"/>
</dbReference>
<name>A0A151GAC2_DRECN</name>
<dbReference type="GO" id="GO:0008757">
    <property type="term" value="F:S-adenosylmethionine-dependent methyltransferase activity"/>
    <property type="evidence" value="ECO:0007669"/>
    <property type="project" value="UniProtKB-ARBA"/>
</dbReference>
<dbReference type="AlphaFoldDB" id="A0A151GAC2"/>
<dbReference type="Proteomes" id="UP000076580">
    <property type="component" value="Chromosome 03"/>
</dbReference>
<organism evidence="1 2">
    <name type="scientific">Drechmeria coniospora</name>
    <name type="common">Nematophagous fungus</name>
    <name type="synonym">Meria coniospora</name>
    <dbReference type="NCBI Taxonomy" id="98403"/>
    <lineage>
        <taxon>Eukaryota</taxon>
        <taxon>Fungi</taxon>
        <taxon>Dikarya</taxon>
        <taxon>Ascomycota</taxon>
        <taxon>Pezizomycotina</taxon>
        <taxon>Sordariomycetes</taxon>
        <taxon>Hypocreomycetidae</taxon>
        <taxon>Hypocreales</taxon>
        <taxon>Ophiocordycipitaceae</taxon>
        <taxon>Drechmeria</taxon>
    </lineage>
</organism>
<dbReference type="EMBL" id="LAYC01000003">
    <property type="protein sequence ID" value="KYK54036.1"/>
    <property type="molecule type" value="Genomic_DNA"/>
</dbReference>
<dbReference type="GO" id="GO:0005737">
    <property type="term" value="C:cytoplasm"/>
    <property type="evidence" value="ECO:0007669"/>
    <property type="project" value="TreeGrafter"/>
</dbReference>
<reference evidence="1 2" key="1">
    <citation type="journal article" date="2016" name="Sci. Rep.">
        <title>Insights into Adaptations to a Near-Obligate Nematode Endoparasitic Lifestyle from the Finished Genome of Drechmeria coniospora.</title>
        <authorList>
            <person name="Zhang L."/>
            <person name="Zhou Z."/>
            <person name="Guo Q."/>
            <person name="Fokkens L."/>
            <person name="Miskei M."/>
            <person name="Pocsi I."/>
            <person name="Zhang W."/>
            <person name="Chen M."/>
            <person name="Wang L."/>
            <person name="Sun Y."/>
            <person name="Donzelli B.G."/>
            <person name="Gibson D.M."/>
            <person name="Nelson D.R."/>
            <person name="Luo J.G."/>
            <person name="Rep M."/>
            <person name="Liu H."/>
            <person name="Yang S."/>
            <person name="Wang J."/>
            <person name="Krasnoff S.B."/>
            <person name="Xu Y."/>
            <person name="Molnar I."/>
            <person name="Lin M."/>
        </authorList>
    </citation>
    <scope>NUCLEOTIDE SEQUENCE [LARGE SCALE GENOMIC DNA]</scope>
    <source>
        <strain evidence="1 2">ARSEF 6962</strain>
    </source>
</reference>